<dbReference type="KEGG" id="egl:EGR_07165"/>
<evidence type="ECO:0000313" key="1">
    <source>
        <dbReference type="EMBL" id="EUB57973.1"/>
    </source>
</evidence>
<name>W6U9D3_ECHGR</name>
<dbReference type="RefSeq" id="XP_024349169.1">
    <property type="nucleotide sequence ID" value="XM_024496414.1"/>
</dbReference>
<sequence>MNIAESLSQLFNFVTLNITSLFSKFKFAIQHKTAEAFVAWSHSLDARPQIKNEVLLPKTLRMACATYWKLCLHLIVIITDVYLTLDTYCHPRYFTPLTQNVICYTKTRLLTFLYFETILYESQNHILPQHYRYAFCLLSQNTQVNVRTSLFERYGVL</sequence>
<proteinExistence type="predicted"/>
<dbReference type="CTD" id="36342880"/>
<reference evidence="1 2" key="1">
    <citation type="journal article" date="2013" name="Nat. Genet.">
        <title>The genome of the hydatid tapeworm Echinococcus granulosus.</title>
        <authorList>
            <person name="Zheng H."/>
            <person name="Zhang W."/>
            <person name="Zhang L."/>
            <person name="Zhang Z."/>
            <person name="Li J."/>
            <person name="Lu G."/>
            <person name="Zhu Y."/>
            <person name="Wang Y."/>
            <person name="Huang Y."/>
            <person name="Liu J."/>
            <person name="Kang H."/>
            <person name="Chen J."/>
            <person name="Wang L."/>
            <person name="Chen A."/>
            <person name="Yu S."/>
            <person name="Gao Z."/>
            <person name="Jin L."/>
            <person name="Gu W."/>
            <person name="Wang Z."/>
            <person name="Zhao L."/>
            <person name="Shi B."/>
            <person name="Wen H."/>
            <person name="Lin R."/>
            <person name="Jones M.K."/>
            <person name="Brejova B."/>
            <person name="Vinar T."/>
            <person name="Zhao G."/>
            <person name="McManus D.P."/>
            <person name="Chen Z."/>
            <person name="Zhou Y."/>
            <person name="Wang S."/>
        </authorList>
    </citation>
    <scope>NUCLEOTIDE SEQUENCE [LARGE SCALE GENOMIC DNA]</scope>
</reference>
<dbReference type="AlphaFoldDB" id="W6U9D3"/>
<accession>W6U9D3</accession>
<dbReference type="GeneID" id="36342880"/>
<evidence type="ECO:0000313" key="2">
    <source>
        <dbReference type="Proteomes" id="UP000019149"/>
    </source>
</evidence>
<dbReference type="EMBL" id="APAU02000071">
    <property type="protein sequence ID" value="EUB57973.1"/>
    <property type="molecule type" value="Genomic_DNA"/>
</dbReference>
<comment type="caution">
    <text evidence="1">The sequence shown here is derived from an EMBL/GenBank/DDBJ whole genome shotgun (WGS) entry which is preliminary data.</text>
</comment>
<keyword evidence="2" id="KW-1185">Reference proteome</keyword>
<gene>
    <name evidence="1" type="ORF">EGR_07165</name>
</gene>
<organism evidence="1 2">
    <name type="scientific">Echinococcus granulosus</name>
    <name type="common">Hydatid tapeworm</name>
    <dbReference type="NCBI Taxonomy" id="6210"/>
    <lineage>
        <taxon>Eukaryota</taxon>
        <taxon>Metazoa</taxon>
        <taxon>Spiralia</taxon>
        <taxon>Lophotrochozoa</taxon>
        <taxon>Platyhelminthes</taxon>
        <taxon>Cestoda</taxon>
        <taxon>Eucestoda</taxon>
        <taxon>Cyclophyllidea</taxon>
        <taxon>Taeniidae</taxon>
        <taxon>Echinococcus</taxon>
        <taxon>Echinococcus granulosus group</taxon>
    </lineage>
</organism>
<dbReference type="Proteomes" id="UP000019149">
    <property type="component" value="Unassembled WGS sequence"/>
</dbReference>
<protein>
    <submittedName>
        <fullName evidence="1">Uncharacterized protein</fullName>
    </submittedName>
</protein>